<evidence type="ECO:0000259" key="2">
    <source>
        <dbReference type="PROSITE" id="PS50911"/>
    </source>
</evidence>
<gene>
    <name evidence="3" type="ORF">KSF_017500</name>
</gene>
<organism evidence="3 4">
    <name type="scientific">Reticulibacter mediterranei</name>
    <dbReference type="NCBI Taxonomy" id="2778369"/>
    <lineage>
        <taxon>Bacteria</taxon>
        <taxon>Bacillati</taxon>
        <taxon>Chloroflexota</taxon>
        <taxon>Ktedonobacteria</taxon>
        <taxon>Ktedonobacterales</taxon>
        <taxon>Reticulibacteraceae</taxon>
        <taxon>Reticulibacter</taxon>
    </lineage>
</organism>
<evidence type="ECO:0000256" key="1">
    <source>
        <dbReference type="SAM" id="SignalP"/>
    </source>
</evidence>
<keyword evidence="4" id="KW-1185">Reference proteome</keyword>
<dbReference type="Proteomes" id="UP000597444">
    <property type="component" value="Unassembled WGS sequence"/>
</dbReference>
<accession>A0A8J3MZA5</accession>
<protein>
    <recommendedName>
        <fullName evidence="2">Peptidase C51 domain-containing protein</fullName>
    </recommendedName>
</protein>
<keyword evidence="1" id="KW-0732">Signal</keyword>
<feature type="chain" id="PRO_5035274122" description="Peptidase C51 domain-containing protein" evidence="1">
    <location>
        <begin position="23"/>
        <end position="649"/>
    </location>
</feature>
<dbReference type="Gene3D" id="3.90.1720.10">
    <property type="entry name" value="endopeptidase domain like (from Nostoc punctiforme)"/>
    <property type="match status" value="1"/>
</dbReference>
<dbReference type="AlphaFoldDB" id="A0A8J3MZA5"/>
<dbReference type="InterPro" id="IPR038765">
    <property type="entry name" value="Papain-like_cys_pep_sf"/>
</dbReference>
<reference evidence="3" key="1">
    <citation type="submission" date="2020-10" db="EMBL/GenBank/DDBJ databases">
        <title>Taxonomic study of unclassified bacteria belonging to the class Ktedonobacteria.</title>
        <authorList>
            <person name="Yabe S."/>
            <person name="Wang C.M."/>
            <person name="Zheng Y."/>
            <person name="Sakai Y."/>
            <person name="Cavaletti L."/>
            <person name="Monciardini P."/>
            <person name="Donadio S."/>
        </authorList>
    </citation>
    <scope>NUCLEOTIDE SEQUENCE</scope>
    <source>
        <strain evidence="3">ID150040</strain>
    </source>
</reference>
<evidence type="ECO:0000313" key="4">
    <source>
        <dbReference type="Proteomes" id="UP000597444"/>
    </source>
</evidence>
<feature type="domain" description="Peptidase C51" evidence="2">
    <location>
        <begin position="34"/>
        <end position="173"/>
    </location>
</feature>
<dbReference type="InterPro" id="IPR028994">
    <property type="entry name" value="Integrin_alpha_N"/>
</dbReference>
<dbReference type="InterPro" id="IPR007921">
    <property type="entry name" value="CHAP_dom"/>
</dbReference>
<proteinExistence type="predicted"/>
<dbReference type="EMBL" id="BNJK01000001">
    <property type="protein sequence ID" value="GHO91702.1"/>
    <property type="molecule type" value="Genomic_DNA"/>
</dbReference>
<comment type="caution">
    <text evidence="3">The sequence shown here is derived from an EMBL/GenBank/DDBJ whole genome shotgun (WGS) entry which is preliminary data.</text>
</comment>
<name>A0A8J3MZA5_9CHLR</name>
<dbReference type="Pfam" id="PF05257">
    <property type="entry name" value="CHAP"/>
    <property type="match status" value="1"/>
</dbReference>
<evidence type="ECO:0000313" key="3">
    <source>
        <dbReference type="EMBL" id="GHO91702.1"/>
    </source>
</evidence>
<dbReference type="SUPFAM" id="SSF69318">
    <property type="entry name" value="Integrin alpha N-terminal domain"/>
    <property type="match status" value="1"/>
</dbReference>
<dbReference type="SUPFAM" id="SSF54001">
    <property type="entry name" value="Cysteine proteinases"/>
    <property type="match status" value="1"/>
</dbReference>
<feature type="signal peptide" evidence="1">
    <location>
        <begin position="1"/>
        <end position="22"/>
    </location>
</feature>
<sequence>MLLLVTILLLEIAPFQSPSASAKDHTNPSVDETCLHVGFSSDGNPFPVCPGPFPVGGNCVWWTWEQWHLLGYDLPLNWGNAADWIIDAQLSGLSVGTTPRVGAIAVFPRADGVWAFGLPGHVAFVTAVSANGMSFDVTYQNYGDPTPIYFGKGYNVNVINQLQYQAGQLRFIYFPQQLDLQRFARLPGIQTVDSGAIAWTNTLLGRVSGGTPTSSPARPVATMTPTPTGASLKIAHTSSEQEFNADFSGEGLSDLLLYNRQQGSLKVLQLQRASSGPVLVNLGDSLIAAGHWGSSLEVHIGDFSGSGKSEILLYDRAKGQIHLISLTPQLTIQRHTVFNGPGTGWEVYAGRFDGQRSSLFMYNPSARTTATSPITVPEWEKQGRLQNIVLLNFNRDLSVHTQQHYTLWPASWEIYIGAFASPHQDSVFLYDRTRGEGRLLDFDAALNMMHYQQMHHLNGGWQVYSGDFAASGRAQLLLYDPGNGHAQLFKLASDLTVASQKSYTDWGAKKVLYVGHFGLPSLSVMLYDAQMARSTFLAFDGSLQVAHQYAAQTWDQHWQILVGAFLDRSRCVKSGNCATGDDILLLNRQTGQLEQYIFSFGRTFKVYDNRMQSFVRQGVAAQQHLAAVDTTTFSLIDILNTSIRNEELY</sequence>
<dbReference type="PROSITE" id="PS50911">
    <property type="entry name" value="CHAP"/>
    <property type="match status" value="1"/>
</dbReference>